<feature type="binding site" evidence="8">
    <location>
        <position position="28"/>
    </location>
    <ligand>
        <name>Mg(2+)</name>
        <dbReference type="ChEBI" id="CHEBI:18420"/>
    </ligand>
</feature>
<dbReference type="AlphaFoldDB" id="H2KQ38"/>
<evidence type="ECO:0000256" key="3">
    <source>
        <dbReference type="ARBA" id="ARBA00022723"/>
    </source>
</evidence>
<evidence type="ECO:0000256" key="1">
    <source>
        <dbReference type="ARBA" id="ARBA00011738"/>
    </source>
</evidence>
<keyword evidence="8" id="KW-0963">Cytoplasm</keyword>
<dbReference type="CDD" id="cd03108">
    <property type="entry name" value="AdSS"/>
    <property type="match status" value="1"/>
</dbReference>
<feature type="binding site" evidence="8">
    <location>
        <position position="238"/>
    </location>
    <ligand>
        <name>IMP</name>
        <dbReference type="ChEBI" id="CHEBI:58053"/>
    </ligand>
</feature>
<evidence type="ECO:0000256" key="8">
    <source>
        <dbReference type="HAMAP-Rule" id="MF_03125"/>
    </source>
</evidence>
<comment type="cofactor">
    <cofactor evidence="8">
        <name>Mg(2+)</name>
        <dbReference type="ChEBI" id="CHEBI:18420"/>
    </cofactor>
    <text evidence="8">Binds 1 Mg(2+) ion per subunit.</text>
</comment>
<dbReference type="InterPro" id="IPR033128">
    <property type="entry name" value="Adenylosuccin_syn_Lys_AS"/>
</dbReference>
<evidence type="ECO:0000313" key="12">
    <source>
        <dbReference type="Proteomes" id="UP000008909"/>
    </source>
</evidence>
<comment type="subunit">
    <text evidence="1 8">Homodimer.</text>
</comment>
<evidence type="ECO:0000313" key="11">
    <source>
        <dbReference type="EMBL" id="GAA29104.2"/>
    </source>
</evidence>
<dbReference type="GO" id="GO:0005525">
    <property type="term" value="F:GTP binding"/>
    <property type="evidence" value="ECO:0007669"/>
    <property type="project" value="UniProtKB-UniRule"/>
</dbReference>
<feature type="binding site" evidence="8">
    <location>
        <position position="319"/>
    </location>
    <ligand>
        <name>GTP</name>
        <dbReference type="ChEBI" id="CHEBI:37565"/>
    </ligand>
</feature>
<accession>H2KQ38</accession>
<dbReference type="Proteomes" id="UP000008909">
    <property type="component" value="Unassembled WGS sequence"/>
</dbReference>
<feature type="binding site" evidence="8">
    <location>
        <position position="317"/>
    </location>
    <ligand>
        <name>IMP</name>
        <dbReference type="ChEBI" id="CHEBI:58053"/>
    </ligand>
</feature>
<dbReference type="InterPro" id="IPR001114">
    <property type="entry name" value="Adenylosuccinate_synthetase"/>
</dbReference>
<feature type="binding site" evidence="8">
    <location>
        <begin position="313"/>
        <end position="319"/>
    </location>
    <ligand>
        <name>substrate</name>
    </ligand>
</feature>
<dbReference type="EMBL" id="DF142963">
    <property type="protein sequence ID" value="GAA29104.2"/>
    <property type="molecule type" value="Genomic_DNA"/>
</dbReference>
<dbReference type="GO" id="GO:0005737">
    <property type="term" value="C:cytoplasm"/>
    <property type="evidence" value="ECO:0007669"/>
    <property type="project" value="UniProtKB-SubCell"/>
</dbReference>
<dbReference type="GO" id="GO:0000287">
    <property type="term" value="F:magnesium ion binding"/>
    <property type="evidence" value="ECO:0007669"/>
    <property type="project" value="UniProtKB-UniRule"/>
</dbReference>
<sequence length="666" mass="74791">MAALFGWNRCSPCGYARVSVVIGTQWGDEGKGKLVDLLSESTDVVCRCQGGNNAGHTVIHNGQEYFFHMIPSGVMNPKALAIIGNGAVVNIAELFKEIEEAESKGLKDVEHRIRISDRCHIIIDVHRMADGLEEELRGKGSIGTTKRGIGPTYSSKVTRNGIRMCDFVGNWDAFVTKYNELITYVRRRYPKLDINVQESLQELAAYRQRISPMVCDTVSLMNKLIADPDCEILVEGAQSNMLDVDFGTYPNVTSSNCTVGGACTGLGIPPARIGPVYGVLKAYTTRVGSGPFPTELKDGIGSRLQELGKEWGVTTKRRRRVGWLDTVIVRYAHMINNFSALALTKLDILDGLEEVLIGRAYMDTETGQELTVPPADSSILERVNVIYDVMPGWNESTRGCNSLDQLPEAARQYVLAVERLCGVPIRWIGTGASRDAIIIQHHARRSASVRLVNRIDLRVRHSAVILHFVKQSVAKGVLRCLIFSTNPQRSVALSKRKAKLRKYIIYHTLWLFFSYNLFCENSDTSEKTTGFNFGRTELHSELPWYEASKANINMPTFYEVLIPMYRTSATVYHHDISHEEENTYFVIKRLGVVEKLAHYFLLPASIEVFVFLLDPSESVTAKWFCEGGSFVRPKKKIVDIKNLRPWYNIQCDECSGFYRIHNQPGV</sequence>
<dbReference type="FunFam" id="3.90.170.10:FF:000001">
    <property type="entry name" value="Adenylosuccinate synthetase"/>
    <property type="match status" value="1"/>
</dbReference>
<keyword evidence="7 8" id="KW-0342">GTP-binding</keyword>
<comment type="function">
    <text evidence="10">Plays an important role in the de novo pathway of purine nucleotide biosynthesis.</text>
</comment>
<feature type="binding site" evidence="8">
    <location>
        <position position="145"/>
    </location>
    <ligand>
        <name>IMP</name>
        <dbReference type="ChEBI" id="CHEBI:58053"/>
    </ligand>
</feature>
<dbReference type="EC" id="6.3.4.4" evidence="8 10"/>
<dbReference type="PROSITE" id="PS01266">
    <property type="entry name" value="ADENYLOSUCCIN_SYN_1"/>
    <property type="match status" value="1"/>
</dbReference>
<evidence type="ECO:0000256" key="2">
    <source>
        <dbReference type="ARBA" id="ARBA00022598"/>
    </source>
</evidence>
<dbReference type="Gene3D" id="3.40.440.10">
    <property type="entry name" value="Adenylosuccinate Synthetase, subunit A, domain 1"/>
    <property type="match status" value="1"/>
</dbReference>
<feature type="binding site" evidence="8">
    <location>
        <begin position="345"/>
        <end position="347"/>
    </location>
    <ligand>
        <name>GTP</name>
        <dbReference type="ChEBI" id="CHEBI:37565"/>
    </ligand>
</feature>
<feature type="binding site" evidence="8">
    <location>
        <position position="159"/>
    </location>
    <ligand>
        <name>IMP</name>
        <dbReference type="ChEBI" id="CHEBI:58053"/>
        <note>ligand shared between dimeric partners</note>
    </ligand>
</feature>
<dbReference type="NCBIfam" id="NF002223">
    <property type="entry name" value="PRK01117.1"/>
    <property type="match status" value="1"/>
</dbReference>
<dbReference type="GO" id="GO:0004019">
    <property type="term" value="F:adenylosuccinate synthase activity"/>
    <property type="evidence" value="ECO:0007669"/>
    <property type="project" value="UniProtKB-UniRule"/>
</dbReference>
<dbReference type="Gene3D" id="1.10.300.10">
    <property type="entry name" value="Adenylosuccinate Synthetase, subunit A, domain 2"/>
    <property type="match status" value="1"/>
</dbReference>
<feature type="binding site" evidence="8">
    <location>
        <begin position="28"/>
        <end position="31"/>
    </location>
    <ligand>
        <name>IMP</name>
        <dbReference type="ChEBI" id="CHEBI:58053"/>
    </ligand>
</feature>
<feature type="active site" description="Proton acceptor" evidence="8">
    <location>
        <position position="28"/>
    </location>
</feature>
<organism evidence="11 12">
    <name type="scientific">Clonorchis sinensis</name>
    <name type="common">Chinese liver fluke</name>
    <dbReference type="NCBI Taxonomy" id="79923"/>
    <lineage>
        <taxon>Eukaryota</taxon>
        <taxon>Metazoa</taxon>
        <taxon>Spiralia</taxon>
        <taxon>Lophotrochozoa</taxon>
        <taxon>Platyhelminthes</taxon>
        <taxon>Trematoda</taxon>
        <taxon>Digenea</taxon>
        <taxon>Opisthorchiida</taxon>
        <taxon>Opisthorchiata</taxon>
        <taxon>Opisthorchiidae</taxon>
        <taxon>Clonorchis</taxon>
    </lineage>
</organism>
<keyword evidence="12" id="KW-1185">Reference proteome</keyword>
<comment type="similarity">
    <text evidence="8 10">Belongs to the adenylosuccinate synthetase family.</text>
</comment>
<evidence type="ECO:0000256" key="9">
    <source>
        <dbReference type="PROSITE-ProRule" id="PRU10134"/>
    </source>
</evidence>
<dbReference type="PROSITE" id="PS00513">
    <property type="entry name" value="ADENYLOSUCCIN_SYN_2"/>
    <property type="match status" value="1"/>
</dbReference>
<dbReference type="GO" id="GO:0044208">
    <property type="term" value="P:'de novo' AMP biosynthetic process"/>
    <property type="evidence" value="ECO:0007669"/>
    <property type="project" value="UniProtKB-UniRule"/>
</dbReference>
<protein>
    <recommendedName>
        <fullName evidence="8 10">Adenylosuccinate synthetase</fullName>
        <shortName evidence="8">AMPSase</shortName>
        <shortName evidence="8">AdSS</shortName>
        <ecNumber evidence="8 10">6.3.4.4</ecNumber>
    </recommendedName>
    <alternativeName>
        <fullName evidence="8">IMP--aspartate ligase</fullName>
    </alternativeName>
</protein>
<evidence type="ECO:0000256" key="6">
    <source>
        <dbReference type="ARBA" id="ARBA00022842"/>
    </source>
</evidence>
<dbReference type="PANTHER" id="PTHR11846">
    <property type="entry name" value="ADENYLOSUCCINATE SYNTHETASE"/>
    <property type="match status" value="1"/>
</dbReference>
<feature type="binding site" evidence="8">
    <location>
        <position position="253"/>
    </location>
    <ligand>
        <name>IMP</name>
        <dbReference type="ChEBI" id="CHEBI:58053"/>
    </ligand>
</feature>
<comment type="function">
    <text evidence="8">Plays an important role in the de novo pathway and in the salvage pathway of purine nucleotide biosynthesis. Catalyzes the first commited step in the biosynthesis of AMP from IMP.</text>
</comment>
<reference key="2">
    <citation type="submission" date="2011-10" db="EMBL/GenBank/DDBJ databases">
        <title>The genome and transcriptome sequence of Clonorchis sinensis provide insights into the carcinogenic liver fluke.</title>
        <authorList>
            <person name="Wang X."/>
            <person name="Huang Y."/>
            <person name="Chen W."/>
            <person name="Liu H."/>
            <person name="Guo L."/>
            <person name="Chen Y."/>
            <person name="Luo F."/>
            <person name="Zhou W."/>
            <person name="Sun J."/>
            <person name="Mao Q."/>
            <person name="Liang P."/>
            <person name="Zhou C."/>
            <person name="Tian Y."/>
            <person name="Men J."/>
            <person name="Lv X."/>
            <person name="Huang L."/>
            <person name="Zhou J."/>
            <person name="Hu Y."/>
            <person name="Li R."/>
            <person name="Zhang F."/>
            <person name="Lei H."/>
            <person name="Li X."/>
            <person name="Hu X."/>
            <person name="Liang C."/>
            <person name="Xu J."/>
            <person name="Wu Z."/>
            <person name="Yu X."/>
        </authorList>
    </citation>
    <scope>NUCLEOTIDE SEQUENCE</scope>
    <source>
        <strain>Henan</strain>
    </source>
</reference>
<keyword evidence="3 8" id="KW-0479">Metal-binding</keyword>
<feature type="binding site" evidence="8">
    <location>
        <begin position="27"/>
        <end position="33"/>
    </location>
    <ligand>
        <name>GTP</name>
        <dbReference type="ChEBI" id="CHEBI:37565"/>
    </ligand>
</feature>
<comment type="catalytic activity">
    <reaction evidence="8 10">
        <text>IMP + L-aspartate + GTP = N(6)-(1,2-dicarboxyethyl)-AMP + GDP + phosphate + 2 H(+)</text>
        <dbReference type="Rhea" id="RHEA:15753"/>
        <dbReference type="ChEBI" id="CHEBI:15378"/>
        <dbReference type="ChEBI" id="CHEBI:29991"/>
        <dbReference type="ChEBI" id="CHEBI:37565"/>
        <dbReference type="ChEBI" id="CHEBI:43474"/>
        <dbReference type="ChEBI" id="CHEBI:57567"/>
        <dbReference type="ChEBI" id="CHEBI:58053"/>
        <dbReference type="ChEBI" id="CHEBI:58189"/>
        <dbReference type="EC" id="6.3.4.4"/>
    </reaction>
</comment>
<dbReference type="Pfam" id="PF00709">
    <property type="entry name" value="Adenylsucc_synt"/>
    <property type="match status" value="1"/>
</dbReference>
<dbReference type="UniPathway" id="UPA00075">
    <property type="reaction ID" value="UER00335"/>
</dbReference>
<feature type="active site" description="Proton donor" evidence="8">
    <location>
        <position position="56"/>
    </location>
</feature>
<dbReference type="SUPFAM" id="SSF52540">
    <property type="entry name" value="P-loop containing nucleoside triphosphate hydrolases"/>
    <property type="match status" value="1"/>
</dbReference>
<dbReference type="HAMAP" id="MF_00011">
    <property type="entry name" value="Adenylosucc_synth"/>
    <property type="match status" value="1"/>
</dbReference>
<proteinExistence type="inferred from homology"/>
<dbReference type="InterPro" id="IPR042109">
    <property type="entry name" value="Adenylosuccinate_synth_dom1"/>
</dbReference>
<keyword evidence="4 8" id="KW-0547">Nucleotide-binding</keyword>
<name>H2KQ38_CLOSI</name>
<keyword evidence="2 8" id="KW-0436">Ligase</keyword>
<dbReference type="NCBIfam" id="TIGR00184">
    <property type="entry name" value="purA"/>
    <property type="match status" value="1"/>
</dbReference>
<dbReference type="SMART" id="SM00788">
    <property type="entry name" value="Adenylsucc_synt"/>
    <property type="match status" value="1"/>
</dbReference>
<reference evidence="11" key="1">
    <citation type="journal article" date="2011" name="Genome Biol.">
        <title>The draft genome of the carcinogenic human liver fluke Clonorchis sinensis.</title>
        <authorList>
            <person name="Wang X."/>
            <person name="Chen W."/>
            <person name="Huang Y."/>
            <person name="Sun J."/>
            <person name="Men J."/>
            <person name="Liu H."/>
            <person name="Luo F."/>
            <person name="Guo L."/>
            <person name="Lv X."/>
            <person name="Deng C."/>
            <person name="Zhou C."/>
            <person name="Fan Y."/>
            <person name="Li X."/>
            <person name="Huang L."/>
            <person name="Hu Y."/>
            <person name="Liang C."/>
            <person name="Hu X."/>
            <person name="Xu J."/>
            <person name="Yu X."/>
        </authorList>
    </citation>
    <scope>NUCLEOTIDE SEQUENCE [LARGE SCALE GENOMIC DNA]</scope>
    <source>
        <strain evidence="11">Henan</strain>
    </source>
</reference>
<feature type="binding site" evidence="8">
    <location>
        <begin position="53"/>
        <end position="56"/>
    </location>
    <ligand>
        <name>IMP</name>
        <dbReference type="ChEBI" id="CHEBI:58053"/>
    </ligand>
</feature>
<dbReference type="InterPro" id="IPR018220">
    <property type="entry name" value="Adenylosuccin_syn_GTP-bd"/>
</dbReference>
<dbReference type="FunFam" id="1.10.300.10:FF:000001">
    <property type="entry name" value="Adenylosuccinate synthetase"/>
    <property type="match status" value="1"/>
</dbReference>
<dbReference type="Gene3D" id="3.90.170.10">
    <property type="entry name" value="Adenylosuccinate Synthetase, subunit A, domain 3"/>
    <property type="match status" value="1"/>
</dbReference>
<feature type="binding site" evidence="8">
    <location>
        <position position="55"/>
    </location>
    <ligand>
        <name>Mg(2+)</name>
        <dbReference type="ChEBI" id="CHEBI:18420"/>
    </ligand>
</feature>
<evidence type="ECO:0000256" key="4">
    <source>
        <dbReference type="ARBA" id="ARBA00022741"/>
    </source>
</evidence>
<comment type="subcellular location">
    <subcellularLocation>
        <location evidence="8">Cytoplasm</location>
    </subcellularLocation>
</comment>
<evidence type="ECO:0000256" key="5">
    <source>
        <dbReference type="ARBA" id="ARBA00022755"/>
    </source>
</evidence>
<dbReference type="InterPro" id="IPR042110">
    <property type="entry name" value="Adenylosuccinate_synth_dom2"/>
</dbReference>
<evidence type="ECO:0000256" key="7">
    <source>
        <dbReference type="ARBA" id="ARBA00023134"/>
    </source>
</evidence>
<feature type="active site" evidence="9">
    <location>
        <position position="156"/>
    </location>
</feature>
<feature type="binding site" evidence="8">
    <location>
        <begin position="429"/>
        <end position="431"/>
    </location>
    <ligand>
        <name>GTP</name>
        <dbReference type="ChEBI" id="CHEBI:37565"/>
    </ligand>
</feature>
<feature type="binding site" evidence="8">
    <location>
        <begin position="55"/>
        <end position="57"/>
    </location>
    <ligand>
        <name>GTP</name>
        <dbReference type="ChEBI" id="CHEBI:37565"/>
    </ligand>
</feature>
<keyword evidence="6 8" id="KW-0460">Magnesium</keyword>
<gene>
    <name evidence="11" type="ORF">CLF_103147</name>
</gene>
<evidence type="ECO:0000256" key="10">
    <source>
        <dbReference type="RuleBase" id="RU000520"/>
    </source>
</evidence>
<dbReference type="InterPro" id="IPR027417">
    <property type="entry name" value="P-loop_NTPase"/>
</dbReference>
<dbReference type="PANTHER" id="PTHR11846:SF0">
    <property type="entry name" value="ADENYLOSUCCINATE SYNTHETASE"/>
    <property type="match status" value="1"/>
</dbReference>
<keyword evidence="5 8" id="KW-0658">Purine biosynthesis</keyword>
<comment type="pathway">
    <text evidence="8 10">Purine metabolism; AMP biosynthesis via de novo pathway; AMP from IMP: step 1/2.</text>
</comment>
<dbReference type="InterPro" id="IPR042111">
    <property type="entry name" value="Adenylosuccinate_synth_dom3"/>
</dbReference>
<dbReference type="GO" id="GO:0046040">
    <property type="term" value="P:IMP metabolic process"/>
    <property type="evidence" value="ECO:0007669"/>
    <property type="project" value="TreeGrafter"/>
</dbReference>